<sequence>MTARQSKRRQARTTQAQAWRTSEIDPQTQGAPASEIETGTLVAHFGVAVDIRLASGERRSVKVRRRSGHVVGDRVDVVGERLHRLARDTELRRRDAMGRTHVVAANLDVLGIVVAAVPASPSGFVDRALISALAANIEPFLVINKADLPATEELVARVRETWIDGPGGLDIPVFVVCAKHADAPELASGLQELRSFFANRSLDQPADQAVARPRRAAFVGTSGVGKSSLVNTLLPELALPVGEINSYSGLGRHTTTTATLHRLPDGGELIDTPGFRDFGLVDISVAQLAAFFPGFTELHQYQGACRFNDCRHDAEPDCAIKAAVAEGRLAPARWQRYRELLTELRQA</sequence>
<evidence type="ECO:0000256" key="2">
    <source>
        <dbReference type="SAM" id="MobiDB-lite"/>
    </source>
</evidence>
<comment type="function">
    <text evidence="1">One of several proteins that assist in the late maturation steps of the functional core of the 30S ribosomal subunit. Helps release RbfA from mature subunits. May play a role in the assembly of ribosomal proteins into the subunit. Circularly permuted GTPase that catalyzes slow GTP hydrolysis, GTPase activity is stimulated by the 30S ribosomal subunit.</text>
</comment>
<keyword evidence="1" id="KW-0699">rRNA-binding</keyword>
<gene>
    <name evidence="1" type="primary">rsgA</name>
    <name evidence="4" type="ORF">DB30_00521</name>
</gene>
<feature type="binding site" evidence="1">
    <location>
        <position position="312"/>
    </location>
    <ligand>
        <name>Zn(2+)</name>
        <dbReference type="ChEBI" id="CHEBI:29105"/>
    </ligand>
</feature>
<comment type="caution">
    <text evidence="4">The sequence shown here is derived from an EMBL/GenBank/DDBJ whole genome shotgun (WGS) entry which is preliminary data.</text>
</comment>
<keyword evidence="1" id="KW-0342">GTP-binding</keyword>
<dbReference type="Gene3D" id="1.10.40.50">
    <property type="entry name" value="Probable gtpase engc, domain 3"/>
    <property type="match status" value="1"/>
</dbReference>
<evidence type="ECO:0000313" key="5">
    <source>
        <dbReference type="Proteomes" id="UP000031599"/>
    </source>
</evidence>
<accession>A0A0C1ZQ78</accession>
<keyword evidence="1" id="KW-0690">Ribosome biogenesis</keyword>
<dbReference type="Pfam" id="PF03193">
    <property type="entry name" value="RsgA_GTPase"/>
    <property type="match status" value="2"/>
</dbReference>
<comment type="similarity">
    <text evidence="1">Belongs to the TRAFAC class YlqF/YawG GTPase family. RsgA subfamily.</text>
</comment>
<evidence type="ECO:0000259" key="3">
    <source>
        <dbReference type="PROSITE" id="PS50936"/>
    </source>
</evidence>
<keyword evidence="1" id="KW-0694">RNA-binding</keyword>
<dbReference type="PANTHER" id="PTHR32120">
    <property type="entry name" value="SMALL RIBOSOMAL SUBUNIT BIOGENESIS GTPASE RSGA"/>
    <property type="match status" value="1"/>
</dbReference>
<feature type="domain" description="EngC GTPase" evidence="3">
    <location>
        <begin position="105"/>
        <end position="276"/>
    </location>
</feature>
<feature type="region of interest" description="Disordered" evidence="2">
    <location>
        <begin position="1"/>
        <end position="31"/>
    </location>
</feature>
<organism evidence="4 5">
    <name type="scientific">Enhygromyxa salina</name>
    <dbReference type="NCBI Taxonomy" id="215803"/>
    <lineage>
        <taxon>Bacteria</taxon>
        <taxon>Pseudomonadati</taxon>
        <taxon>Myxococcota</taxon>
        <taxon>Polyangia</taxon>
        <taxon>Nannocystales</taxon>
        <taxon>Nannocystaceae</taxon>
        <taxon>Enhygromyxa</taxon>
    </lineage>
</organism>
<dbReference type="NCBIfam" id="TIGR00157">
    <property type="entry name" value="ribosome small subunit-dependent GTPase A"/>
    <property type="match status" value="1"/>
</dbReference>
<feature type="compositionally biased region" description="Polar residues" evidence="2">
    <location>
        <begin position="12"/>
        <end position="31"/>
    </location>
</feature>
<comment type="subcellular location">
    <subcellularLocation>
        <location evidence="1">Cytoplasm</location>
    </subcellularLocation>
</comment>
<dbReference type="HAMAP" id="MF_01820">
    <property type="entry name" value="GTPase_RsgA"/>
    <property type="match status" value="1"/>
</dbReference>
<dbReference type="GO" id="GO:0005737">
    <property type="term" value="C:cytoplasm"/>
    <property type="evidence" value="ECO:0007669"/>
    <property type="project" value="UniProtKB-SubCell"/>
</dbReference>
<comment type="cofactor">
    <cofactor evidence="1">
        <name>Zn(2+)</name>
        <dbReference type="ChEBI" id="CHEBI:29105"/>
    </cofactor>
    <text evidence="1">Binds 1 zinc ion per subunit.</text>
</comment>
<dbReference type="InterPro" id="IPR004881">
    <property type="entry name" value="Ribosome_biogen_GTPase_RsgA"/>
</dbReference>
<dbReference type="Proteomes" id="UP000031599">
    <property type="component" value="Unassembled WGS sequence"/>
</dbReference>
<keyword evidence="1" id="KW-0862">Zinc</keyword>
<dbReference type="AlphaFoldDB" id="A0A0C1ZQ78"/>
<protein>
    <recommendedName>
        <fullName evidence="1">Small ribosomal subunit biogenesis GTPase RsgA</fullName>
        <ecNumber evidence="1">3.6.1.-</ecNumber>
    </recommendedName>
</protein>
<dbReference type="EMBL" id="JMCC02000106">
    <property type="protein sequence ID" value="KIG13143.1"/>
    <property type="molecule type" value="Genomic_DNA"/>
</dbReference>
<dbReference type="Gene3D" id="3.40.50.300">
    <property type="entry name" value="P-loop containing nucleotide triphosphate hydrolases"/>
    <property type="match status" value="1"/>
</dbReference>
<dbReference type="PROSITE" id="PS50936">
    <property type="entry name" value="ENGC_GTPASE"/>
    <property type="match status" value="1"/>
</dbReference>
<dbReference type="GO" id="GO:0042274">
    <property type="term" value="P:ribosomal small subunit biogenesis"/>
    <property type="evidence" value="ECO:0007669"/>
    <property type="project" value="UniProtKB-UniRule"/>
</dbReference>
<dbReference type="GO" id="GO:0019843">
    <property type="term" value="F:rRNA binding"/>
    <property type="evidence" value="ECO:0007669"/>
    <property type="project" value="UniProtKB-KW"/>
</dbReference>
<dbReference type="GO" id="GO:0046872">
    <property type="term" value="F:metal ion binding"/>
    <property type="evidence" value="ECO:0007669"/>
    <property type="project" value="UniProtKB-KW"/>
</dbReference>
<comment type="subunit">
    <text evidence="1">Monomer. Associates with 30S ribosomal subunit, binds 16S rRNA.</text>
</comment>
<evidence type="ECO:0000313" key="4">
    <source>
        <dbReference type="EMBL" id="KIG13143.1"/>
    </source>
</evidence>
<dbReference type="PANTHER" id="PTHR32120:SF11">
    <property type="entry name" value="SMALL RIBOSOMAL SUBUNIT BIOGENESIS GTPASE RSGA 1, MITOCHONDRIAL-RELATED"/>
    <property type="match status" value="1"/>
</dbReference>
<evidence type="ECO:0000256" key="1">
    <source>
        <dbReference type="HAMAP-Rule" id="MF_01820"/>
    </source>
</evidence>
<feature type="binding site" evidence="1">
    <location>
        <position position="318"/>
    </location>
    <ligand>
        <name>Zn(2+)</name>
        <dbReference type="ChEBI" id="CHEBI:29105"/>
    </ligand>
</feature>
<keyword evidence="1" id="KW-0963">Cytoplasm</keyword>
<dbReference type="RefSeq" id="WP_205633120.1">
    <property type="nucleotide sequence ID" value="NZ_JMCC02000106.1"/>
</dbReference>
<feature type="binding site" evidence="1">
    <location>
        <position position="310"/>
    </location>
    <ligand>
        <name>Zn(2+)</name>
        <dbReference type="ChEBI" id="CHEBI:29105"/>
    </ligand>
</feature>
<feature type="compositionally biased region" description="Basic residues" evidence="2">
    <location>
        <begin position="1"/>
        <end position="11"/>
    </location>
</feature>
<feature type="binding site" evidence="1">
    <location>
        <position position="305"/>
    </location>
    <ligand>
        <name>Zn(2+)</name>
        <dbReference type="ChEBI" id="CHEBI:29105"/>
    </ligand>
</feature>
<dbReference type="SUPFAM" id="SSF52540">
    <property type="entry name" value="P-loop containing nucleoside triphosphate hydrolases"/>
    <property type="match status" value="1"/>
</dbReference>
<name>A0A0C1ZQ78_9BACT</name>
<dbReference type="CDD" id="cd01854">
    <property type="entry name" value="YjeQ_EngC"/>
    <property type="match status" value="1"/>
</dbReference>
<dbReference type="InterPro" id="IPR027417">
    <property type="entry name" value="P-loop_NTPase"/>
</dbReference>
<dbReference type="GO" id="GO:0003924">
    <property type="term" value="F:GTPase activity"/>
    <property type="evidence" value="ECO:0007669"/>
    <property type="project" value="UniProtKB-UniRule"/>
</dbReference>
<proteinExistence type="inferred from homology"/>
<keyword evidence="1" id="KW-0479">Metal-binding</keyword>
<keyword evidence="1" id="KW-0547">Nucleotide-binding</keyword>
<dbReference type="GO" id="GO:0005525">
    <property type="term" value="F:GTP binding"/>
    <property type="evidence" value="ECO:0007669"/>
    <property type="project" value="UniProtKB-UniRule"/>
</dbReference>
<keyword evidence="1" id="KW-0378">Hydrolase</keyword>
<dbReference type="InterPro" id="IPR010914">
    <property type="entry name" value="RsgA_GTPase_dom"/>
</dbReference>
<feature type="binding site" evidence="1">
    <location>
        <begin position="220"/>
        <end position="228"/>
    </location>
    <ligand>
        <name>GTP</name>
        <dbReference type="ChEBI" id="CHEBI:37565"/>
    </ligand>
</feature>
<reference evidence="4 5" key="1">
    <citation type="submission" date="2014-12" db="EMBL/GenBank/DDBJ databases">
        <title>Genome assembly of Enhygromyxa salina DSM 15201.</title>
        <authorList>
            <person name="Sharma G."/>
            <person name="Subramanian S."/>
        </authorList>
    </citation>
    <scope>NUCLEOTIDE SEQUENCE [LARGE SCALE GENOMIC DNA]</scope>
    <source>
        <strain evidence="4 5">DSM 15201</strain>
    </source>
</reference>
<feature type="binding site" evidence="1">
    <location>
        <begin position="144"/>
        <end position="147"/>
    </location>
    <ligand>
        <name>GTP</name>
        <dbReference type="ChEBI" id="CHEBI:37565"/>
    </ligand>
</feature>
<dbReference type="EC" id="3.6.1.-" evidence="1"/>